<dbReference type="EMBL" id="ADMG01000035">
    <property type="protein sequence ID" value="EKB30768.1"/>
    <property type="molecule type" value="Genomic_DNA"/>
</dbReference>
<evidence type="ECO:0000256" key="1">
    <source>
        <dbReference type="ARBA" id="ARBA00022490"/>
    </source>
</evidence>
<dbReference type="GO" id="GO:0051304">
    <property type="term" value="P:chromosome separation"/>
    <property type="evidence" value="ECO:0007669"/>
    <property type="project" value="InterPro"/>
</dbReference>
<protein>
    <submittedName>
        <fullName evidence="6">Segregation and condensation protein B</fullName>
    </submittedName>
</protein>
<dbReference type="STRING" id="742823.HMPREF9465_01458"/>
<evidence type="ECO:0000313" key="6">
    <source>
        <dbReference type="EMBL" id="EKB30768.1"/>
    </source>
</evidence>
<reference evidence="6 7" key="1">
    <citation type="submission" date="2012-05" db="EMBL/GenBank/DDBJ databases">
        <title>The Genome Sequence of Sutterella wadsworthensis 2_1_59BFAA.</title>
        <authorList>
            <consortium name="The Broad Institute Genome Sequencing Platform"/>
            <person name="Earl A."/>
            <person name="Ward D."/>
            <person name="Feldgarden M."/>
            <person name="Gevers D."/>
            <person name="Daigneault M."/>
            <person name="Strauss J."/>
            <person name="Allen-Vercoe E."/>
            <person name="Walker B."/>
            <person name="Young S.K."/>
            <person name="Zeng Q."/>
            <person name="Gargeya S."/>
            <person name="Fitzgerald M."/>
            <person name="Haas B."/>
            <person name="Abouelleil A."/>
            <person name="Alvarado L."/>
            <person name="Arachchi H.M."/>
            <person name="Berlin A.M."/>
            <person name="Chapman S.B."/>
            <person name="Goldberg J."/>
            <person name="Griggs A."/>
            <person name="Gujja S."/>
            <person name="Hansen M."/>
            <person name="Howarth C."/>
            <person name="Imamovic A."/>
            <person name="Larimer J."/>
            <person name="McCowen C."/>
            <person name="Montmayeur A."/>
            <person name="Murphy C."/>
            <person name="Neiman D."/>
            <person name="Pearson M."/>
            <person name="Priest M."/>
            <person name="Roberts A."/>
            <person name="Saif S."/>
            <person name="Shea T."/>
            <person name="Sisk P."/>
            <person name="Sykes S."/>
            <person name="Wortman J."/>
            <person name="Nusbaum C."/>
            <person name="Birren B."/>
        </authorList>
    </citation>
    <scope>NUCLEOTIDE SEQUENCE [LARGE SCALE GENOMIC DNA]</scope>
    <source>
        <strain evidence="6 7">2_1_59BFAA</strain>
    </source>
</reference>
<evidence type="ECO:0000256" key="3">
    <source>
        <dbReference type="ARBA" id="ARBA00022829"/>
    </source>
</evidence>
<keyword evidence="2" id="KW-0132">Cell division</keyword>
<dbReference type="eggNOG" id="COG1386">
    <property type="taxonomic scope" value="Bacteria"/>
</dbReference>
<proteinExistence type="predicted"/>
<dbReference type="PIRSF" id="PIRSF019345">
    <property type="entry name" value="ScpB"/>
    <property type="match status" value="1"/>
</dbReference>
<sequence length="184" mass="20911">MPVREIRRLFDDRLSAKSVKEHLAELQAFWEDRGMRLVELSDGWRFQTASELGPRFLRLDEEKPPRYSRAAMETLAIIAYHQPVTRGDIEELRGVTVNPATLRLFEERGWIETVGYRESPGRPALLATTRTFLNDLGLRSLAELPGPDAEPLPDFLLSEALPPSAAADEGPMPLQKEIDFEKQQ</sequence>
<dbReference type="AlphaFoldDB" id="K1JVZ5"/>
<dbReference type="Pfam" id="PF04079">
    <property type="entry name" value="SMC_ScpB"/>
    <property type="match status" value="1"/>
</dbReference>
<dbReference type="InterPro" id="IPR005234">
    <property type="entry name" value="ScpB_csome_segregation"/>
</dbReference>
<accession>K1JVZ5</accession>
<gene>
    <name evidence="6" type="ORF">HMPREF9465_01458</name>
</gene>
<dbReference type="PANTHER" id="PTHR34298:SF2">
    <property type="entry name" value="SEGREGATION AND CONDENSATION PROTEIN B"/>
    <property type="match status" value="1"/>
</dbReference>
<keyword evidence="4" id="KW-0131">Cell cycle</keyword>
<evidence type="ECO:0000256" key="5">
    <source>
        <dbReference type="SAM" id="MobiDB-lite"/>
    </source>
</evidence>
<dbReference type="Proteomes" id="UP000005835">
    <property type="component" value="Unassembled WGS sequence"/>
</dbReference>
<keyword evidence="7" id="KW-1185">Reference proteome</keyword>
<comment type="caution">
    <text evidence="6">The sequence shown here is derived from an EMBL/GenBank/DDBJ whole genome shotgun (WGS) entry which is preliminary data.</text>
</comment>
<evidence type="ECO:0000313" key="7">
    <source>
        <dbReference type="Proteomes" id="UP000005835"/>
    </source>
</evidence>
<dbReference type="Gene3D" id="1.10.10.10">
    <property type="entry name" value="Winged helix-like DNA-binding domain superfamily/Winged helix DNA-binding domain"/>
    <property type="match status" value="2"/>
</dbReference>
<dbReference type="PANTHER" id="PTHR34298">
    <property type="entry name" value="SEGREGATION AND CONDENSATION PROTEIN B"/>
    <property type="match status" value="1"/>
</dbReference>
<dbReference type="PATRIC" id="fig|742823.3.peg.1450"/>
<feature type="region of interest" description="Disordered" evidence="5">
    <location>
        <begin position="160"/>
        <end position="184"/>
    </location>
</feature>
<dbReference type="SUPFAM" id="SSF46785">
    <property type="entry name" value="Winged helix' DNA-binding domain"/>
    <property type="match status" value="2"/>
</dbReference>
<keyword evidence="1" id="KW-0963">Cytoplasm</keyword>
<dbReference type="HOGENOM" id="CLU_045647_5_2_4"/>
<organism evidence="6 7">
    <name type="scientific">Sutterella wadsworthensis 2_1_59BFAA</name>
    <dbReference type="NCBI Taxonomy" id="742823"/>
    <lineage>
        <taxon>Bacteria</taxon>
        <taxon>Pseudomonadati</taxon>
        <taxon>Pseudomonadota</taxon>
        <taxon>Betaproteobacteria</taxon>
        <taxon>Burkholderiales</taxon>
        <taxon>Sutterellaceae</taxon>
        <taxon>Sutterella</taxon>
    </lineage>
</organism>
<dbReference type="GO" id="GO:0051301">
    <property type="term" value="P:cell division"/>
    <property type="evidence" value="ECO:0007669"/>
    <property type="project" value="UniProtKB-KW"/>
</dbReference>
<dbReference type="InterPro" id="IPR036390">
    <property type="entry name" value="WH_DNA-bd_sf"/>
</dbReference>
<evidence type="ECO:0000256" key="4">
    <source>
        <dbReference type="ARBA" id="ARBA00023306"/>
    </source>
</evidence>
<evidence type="ECO:0000256" key="2">
    <source>
        <dbReference type="ARBA" id="ARBA00022618"/>
    </source>
</evidence>
<dbReference type="InterPro" id="IPR036388">
    <property type="entry name" value="WH-like_DNA-bd_sf"/>
</dbReference>
<keyword evidence="3" id="KW-0159">Chromosome partition</keyword>
<name>K1JVZ5_9BURK</name>